<dbReference type="SUPFAM" id="SSF52540">
    <property type="entry name" value="P-loop containing nucleoside triphosphate hydrolases"/>
    <property type="match status" value="1"/>
</dbReference>
<dbReference type="OrthoDB" id="10254455at2759"/>
<dbReference type="InterPro" id="IPR003960">
    <property type="entry name" value="ATPase_AAA_CS"/>
</dbReference>
<dbReference type="PANTHER" id="PTHR45644:SF85">
    <property type="entry name" value="P-LOOP CONTAINING NUCLEOSIDE TRIPHOSPHATE HYDROLASES SUPERFAMILY PROTEIN"/>
    <property type="match status" value="1"/>
</dbReference>
<evidence type="ECO:0000313" key="10">
    <source>
        <dbReference type="Proteomes" id="UP000054558"/>
    </source>
</evidence>
<protein>
    <submittedName>
        <fullName evidence="9">AAA-type ATPase family protein</fullName>
    </submittedName>
</protein>
<keyword evidence="2" id="KW-0547">Nucleotide-binding</keyword>
<feature type="compositionally biased region" description="Polar residues" evidence="7">
    <location>
        <begin position="787"/>
        <end position="818"/>
    </location>
</feature>
<keyword evidence="10" id="KW-1185">Reference proteome</keyword>
<dbReference type="InterPro" id="IPR003593">
    <property type="entry name" value="AAA+_ATPase"/>
</dbReference>
<evidence type="ECO:0000256" key="4">
    <source>
        <dbReference type="ARBA" id="ARBA00022840"/>
    </source>
</evidence>
<dbReference type="Pfam" id="PF00004">
    <property type="entry name" value="AAA"/>
    <property type="match status" value="1"/>
</dbReference>
<keyword evidence="3" id="KW-0472">Membrane</keyword>
<dbReference type="Pfam" id="PF17862">
    <property type="entry name" value="AAA_lid_3"/>
    <property type="match status" value="1"/>
</dbReference>
<evidence type="ECO:0000256" key="3">
    <source>
        <dbReference type="ARBA" id="ARBA00022787"/>
    </source>
</evidence>
<dbReference type="EMBL" id="DF237078">
    <property type="protein sequence ID" value="GAQ82911.1"/>
    <property type="molecule type" value="Genomic_DNA"/>
</dbReference>
<evidence type="ECO:0000256" key="1">
    <source>
        <dbReference type="ARBA" id="ARBA00004572"/>
    </source>
</evidence>
<dbReference type="Gene3D" id="1.10.8.60">
    <property type="match status" value="1"/>
</dbReference>
<dbReference type="GO" id="GO:0005524">
    <property type="term" value="F:ATP binding"/>
    <property type="evidence" value="ECO:0007669"/>
    <property type="project" value="UniProtKB-KW"/>
</dbReference>
<comment type="subcellular location">
    <subcellularLocation>
        <location evidence="1">Mitochondrion outer membrane</location>
        <topology evidence="1">Single-pass membrane protein</topology>
    </subcellularLocation>
</comment>
<organism evidence="9 10">
    <name type="scientific">Klebsormidium nitens</name>
    <name type="common">Green alga</name>
    <name type="synonym">Ulothrix nitens</name>
    <dbReference type="NCBI Taxonomy" id="105231"/>
    <lineage>
        <taxon>Eukaryota</taxon>
        <taxon>Viridiplantae</taxon>
        <taxon>Streptophyta</taxon>
        <taxon>Klebsormidiophyceae</taxon>
        <taxon>Klebsormidiales</taxon>
        <taxon>Klebsormidiaceae</taxon>
        <taxon>Klebsormidium</taxon>
    </lineage>
</organism>
<dbReference type="Gene3D" id="3.40.50.300">
    <property type="entry name" value="P-loop containing nucleotide triphosphate hydrolases"/>
    <property type="match status" value="1"/>
</dbReference>
<dbReference type="InterPro" id="IPR051701">
    <property type="entry name" value="Mito_OM_Translocase_MSP1"/>
</dbReference>
<keyword evidence="3" id="KW-1000">Mitochondrion outer membrane</keyword>
<evidence type="ECO:0000256" key="6">
    <source>
        <dbReference type="ARBA" id="ARBA00023128"/>
    </source>
</evidence>
<gene>
    <name evidence="9" type="ORF">KFL_001290010</name>
</gene>
<feature type="domain" description="AAA+ ATPase" evidence="8">
    <location>
        <begin position="538"/>
        <end position="676"/>
    </location>
</feature>
<reference evidence="9 10" key="1">
    <citation type="journal article" date="2014" name="Nat. Commun.">
        <title>Klebsormidium flaccidum genome reveals primary factors for plant terrestrial adaptation.</title>
        <authorList>
            <person name="Hori K."/>
            <person name="Maruyama F."/>
            <person name="Fujisawa T."/>
            <person name="Togashi T."/>
            <person name="Yamamoto N."/>
            <person name="Seo M."/>
            <person name="Sato S."/>
            <person name="Yamada T."/>
            <person name="Mori H."/>
            <person name="Tajima N."/>
            <person name="Moriyama T."/>
            <person name="Ikeuchi M."/>
            <person name="Watanabe M."/>
            <person name="Wada H."/>
            <person name="Kobayashi K."/>
            <person name="Saito M."/>
            <person name="Masuda T."/>
            <person name="Sasaki-Sekimoto Y."/>
            <person name="Mashiguchi K."/>
            <person name="Awai K."/>
            <person name="Shimojima M."/>
            <person name="Masuda S."/>
            <person name="Iwai M."/>
            <person name="Nobusawa T."/>
            <person name="Narise T."/>
            <person name="Kondo S."/>
            <person name="Saito H."/>
            <person name="Sato R."/>
            <person name="Murakawa M."/>
            <person name="Ihara Y."/>
            <person name="Oshima-Yamada Y."/>
            <person name="Ohtaka K."/>
            <person name="Satoh M."/>
            <person name="Sonobe K."/>
            <person name="Ishii M."/>
            <person name="Ohtani R."/>
            <person name="Kanamori-Sato M."/>
            <person name="Honoki R."/>
            <person name="Miyazaki D."/>
            <person name="Mochizuki H."/>
            <person name="Umetsu J."/>
            <person name="Higashi K."/>
            <person name="Shibata D."/>
            <person name="Kamiya Y."/>
            <person name="Sato N."/>
            <person name="Nakamura Y."/>
            <person name="Tabata S."/>
            <person name="Ida S."/>
            <person name="Kurokawa K."/>
            <person name="Ohta H."/>
        </authorList>
    </citation>
    <scope>NUCLEOTIDE SEQUENCE [LARGE SCALE GENOMIC DNA]</scope>
    <source>
        <strain evidence="9 10">NIES-2285</strain>
    </source>
</reference>
<feature type="region of interest" description="Disordered" evidence="7">
    <location>
        <begin position="787"/>
        <end position="824"/>
    </location>
</feature>
<dbReference type="SMART" id="SM00382">
    <property type="entry name" value="AAA"/>
    <property type="match status" value="1"/>
</dbReference>
<keyword evidence="6" id="KW-0496">Mitochondrion</keyword>
<dbReference type="InterPro" id="IPR003959">
    <property type="entry name" value="ATPase_AAA_core"/>
</dbReference>
<sequence>MMRSDSCRSELQCSGRESTLTPWHGVVDALLLLLAAPLQWLLNLLNPDALLAIPLVRTVATLVLGPKCRPFLARSLVPVHKSTAALDSLKYPLSQDSRQALMIASQQAGLWQESAHYGRHSVALPELGRILLLAAGASRLCVEAIVSALARECGASLLPVDLNFLETLTTAALGTQPKRPEAQEGGFMALLVSAFWSGGKHAFALDIVRAFCKRACANGPVILYVSDVDETACGTSERFHAFLESWGDQYGPISTEQLLQQDDDWGPLLIVAASRVGEEDIVEGHEKDMSALGVMKEDTFFQRAAAALGLSIFPLEWLSRSRSKPPDVGAMLQQLFTTTVRLEPLGEGPLLARWRRLQREDMEDEQSLVNWARLQGLAVVRDILCPPRHSSLYKHRILERSEWAKVLAWALAAHFEGQRAQSAAKEAWEMDDDDSWDGRRSSICGETGLLLLTEGELKYGVRMLEATSMNHRTSVKPSNIYEQQLMTDVLHDDDLGQRSLSSFSSIGAMDEPKAALREAVELPMRYPELFRGSSLLQPVKGVLLFGPPGTGKSSLARAVAAECGATFINVQMSTVASKWLGEGVRYIRALFSLAAKHSPAVIFVDEVDALLGRRNSHTEHEALREMKNEFMAHWDGIRATSKGERVMVLAATNRPQDLDEAALRRFAKRIFCGLPNQNERLQILRVLLAEESVSNDVDLSKLAERTNRYSGSDLRNLCMAAAMWPVRELASTLQERKDSHEGVSTSAAGAREPSMFSPAQWQLEGMEWSPKLRPIMQEDFDAALRQVNPSTNEDSSSMTALQEWNSRYGDNSDQSSREVPSYFM</sequence>
<dbReference type="PROSITE" id="PS00674">
    <property type="entry name" value="AAA"/>
    <property type="match status" value="1"/>
</dbReference>
<keyword evidence="5" id="KW-0175">Coiled coil</keyword>
<dbReference type="AlphaFoldDB" id="A0A1Y1I155"/>
<evidence type="ECO:0000256" key="7">
    <source>
        <dbReference type="SAM" id="MobiDB-lite"/>
    </source>
</evidence>
<dbReference type="STRING" id="105231.A0A1Y1I155"/>
<keyword evidence="4" id="KW-0067">ATP-binding</keyword>
<evidence type="ECO:0000259" key="8">
    <source>
        <dbReference type="SMART" id="SM00382"/>
    </source>
</evidence>
<evidence type="ECO:0000313" key="9">
    <source>
        <dbReference type="EMBL" id="GAQ82911.1"/>
    </source>
</evidence>
<dbReference type="FunFam" id="3.40.50.300:FF:001025">
    <property type="entry name" value="ATPase family, AAA domain-containing 2B"/>
    <property type="match status" value="1"/>
</dbReference>
<proteinExistence type="predicted"/>
<dbReference type="GO" id="GO:0016887">
    <property type="term" value="F:ATP hydrolysis activity"/>
    <property type="evidence" value="ECO:0007669"/>
    <property type="project" value="InterPro"/>
</dbReference>
<dbReference type="GO" id="GO:0005741">
    <property type="term" value="C:mitochondrial outer membrane"/>
    <property type="evidence" value="ECO:0000318"/>
    <property type="project" value="GO_Central"/>
</dbReference>
<dbReference type="PANTHER" id="PTHR45644">
    <property type="entry name" value="AAA ATPASE, PUTATIVE (AFU_ORTHOLOGUE AFUA_2G12920)-RELATED-RELATED"/>
    <property type="match status" value="1"/>
</dbReference>
<dbReference type="InterPro" id="IPR027417">
    <property type="entry name" value="P-loop_NTPase"/>
</dbReference>
<evidence type="ECO:0000256" key="2">
    <source>
        <dbReference type="ARBA" id="ARBA00022741"/>
    </source>
</evidence>
<accession>A0A1Y1I155</accession>
<evidence type="ECO:0000256" key="5">
    <source>
        <dbReference type="ARBA" id="ARBA00023054"/>
    </source>
</evidence>
<dbReference type="Proteomes" id="UP000054558">
    <property type="component" value="Unassembled WGS sequence"/>
</dbReference>
<name>A0A1Y1I155_KLENI</name>
<dbReference type="InterPro" id="IPR041569">
    <property type="entry name" value="AAA_lid_3"/>
</dbReference>